<reference evidence="1" key="1">
    <citation type="journal article" date="2021" name="PeerJ">
        <title>Extensive microbial diversity within the chicken gut microbiome revealed by metagenomics and culture.</title>
        <authorList>
            <person name="Gilroy R."/>
            <person name="Ravi A."/>
            <person name="Getino M."/>
            <person name="Pursley I."/>
            <person name="Horton D.L."/>
            <person name="Alikhan N.F."/>
            <person name="Baker D."/>
            <person name="Gharbi K."/>
            <person name="Hall N."/>
            <person name="Watson M."/>
            <person name="Adriaenssens E.M."/>
            <person name="Foster-Nyarko E."/>
            <person name="Jarju S."/>
            <person name="Secka A."/>
            <person name="Antonio M."/>
            <person name="Oren A."/>
            <person name="Chaudhuri R.R."/>
            <person name="La Ragione R."/>
            <person name="Hildebrand F."/>
            <person name="Pallen M.J."/>
        </authorList>
    </citation>
    <scope>NUCLEOTIDE SEQUENCE</scope>
    <source>
        <strain evidence="1">ChiBcolR8-3208</strain>
    </source>
</reference>
<accession>A0A9D2LZH9</accession>
<proteinExistence type="predicted"/>
<evidence type="ECO:0000313" key="2">
    <source>
        <dbReference type="Proteomes" id="UP000824214"/>
    </source>
</evidence>
<reference evidence="1" key="2">
    <citation type="submission" date="2021-04" db="EMBL/GenBank/DDBJ databases">
        <authorList>
            <person name="Gilroy R."/>
        </authorList>
    </citation>
    <scope>NUCLEOTIDE SEQUENCE</scope>
    <source>
        <strain evidence="1">ChiBcolR8-3208</strain>
    </source>
</reference>
<evidence type="ECO:0000313" key="1">
    <source>
        <dbReference type="EMBL" id="HJB38576.1"/>
    </source>
</evidence>
<dbReference type="EMBL" id="DWXZ01000232">
    <property type="protein sequence ID" value="HJB38576.1"/>
    <property type="molecule type" value="Genomic_DNA"/>
</dbReference>
<comment type="caution">
    <text evidence="1">The sequence shown here is derived from an EMBL/GenBank/DDBJ whole genome shotgun (WGS) entry which is preliminary data.</text>
</comment>
<sequence length="114" mass="13314">MKKEIWLNYLESQVERCRQEGEALSQDCREDEARRAKIQGNIFQICATVYQALEAHLPPQELEAAYRRKLEALPENWRAARDMAQAHGDMARAAVEEWKLEAWQQAWDQLGKEA</sequence>
<gene>
    <name evidence="1" type="ORF">H9942_11010</name>
</gene>
<name>A0A9D2LZH9_9FIRM</name>
<dbReference type="AlphaFoldDB" id="A0A9D2LZH9"/>
<dbReference type="Proteomes" id="UP000824214">
    <property type="component" value="Unassembled WGS sequence"/>
</dbReference>
<protein>
    <submittedName>
        <fullName evidence="1">Uncharacterized protein</fullName>
    </submittedName>
</protein>
<organism evidence="1 2">
    <name type="scientific">Candidatus Acutalibacter ornithocaccae</name>
    <dbReference type="NCBI Taxonomy" id="2838416"/>
    <lineage>
        <taxon>Bacteria</taxon>
        <taxon>Bacillati</taxon>
        <taxon>Bacillota</taxon>
        <taxon>Clostridia</taxon>
        <taxon>Eubacteriales</taxon>
        <taxon>Acutalibacteraceae</taxon>
        <taxon>Acutalibacter</taxon>
    </lineage>
</organism>